<dbReference type="Proteomes" id="UP000265742">
    <property type="component" value="Unassembled WGS sequence"/>
</dbReference>
<sequence length="181" mass="19088">MKVVQRGSTEPDSLFAIVLPGSGYPALGPVLHWPARLLAAAGWRLAVVSWSPETEGGRDPVAFVEGALQQAAGEDVPDLLLTKSLGSLAAPWAARNDVPGVWLTPLLGDPAVLAALQGMDDRSIAVGGTGDRNWRQGALEESGMEVVEVPDADHSLELPDWRASLAVQAEVFERLAAHLGE</sequence>
<gene>
    <name evidence="1" type="ORF">D1781_06080</name>
</gene>
<dbReference type="RefSeq" id="WP_119481310.1">
    <property type="nucleotide sequence ID" value="NZ_QXTG01000001.1"/>
</dbReference>
<evidence type="ECO:0008006" key="3">
    <source>
        <dbReference type="Google" id="ProtNLM"/>
    </source>
</evidence>
<evidence type="ECO:0000313" key="1">
    <source>
        <dbReference type="EMBL" id="RIX30948.1"/>
    </source>
</evidence>
<evidence type="ECO:0000313" key="2">
    <source>
        <dbReference type="Proteomes" id="UP000265742"/>
    </source>
</evidence>
<accession>A0A3A1U7C7</accession>
<name>A0A3A1U7C7_9MICO</name>
<proteinExistence type="predicted"/>
<keyword evidence="2" id="KW-1185">Reference proteome</keyword>
<reference evidence="2" key="1">
    <citation type="submission" date="2018-09" db="EMBL/GenBank/DDBJ databases">
        <authorList>
            <person name="Kim I."/>
        </authorList>
    </citation>
    <scope>NUCLEOTIDE SEQUENCE [LARGE SCALE GENOMIC DNA]</scope>
    <source>
        <strain evidence="2">DD4a</strain>
    </source>
</reference>
<organism evidence="1 2">
    <name type="scientific">Amnibacterium setariae</name>
    <dbReference type="NCBI Taxonomy" id="2306585"/>
    <lineage>
        <taxon>Bacteria</taxon>
        <taxon>Bacillati</taxon>
        <taxon>Actinomycetota</taxon>
        <taxon>Actinomycetes</taxon>
        <taxon>Micrococcales</taxon>
        <taxon>Microbacteriaceae</taxon>
        <taxon>Amnibacterium</taxon>
    </lineage>
</organism>
<comment type="caution">
    <text evidence="1">The sequence shown here is derived from an EMBL/GenBank/DDBJ whole genome shotgun (WGS) entry which is preliminary data.</text>
</comment>
<dbReference type="OrthoDB" id="70765at2"/>
<dbReference type="EMBL" id="QXTG01000001">
    <property type="protein sequence ID" value="RIX30948.1"/>
    <property type="molecule type" value="Genomic_DNA"/>
</dbReference>
<protein>
    <recommendedName>
        <fullName evidence="3">Alpha/beta hydrolase</fullName>
    </recommendedName>
</protein>
<dbReference type="AlphaFoldDB" id="A0A3A1U7C7"/>